<feature type="region of interest" description="Disordered" evidence="1">
    <location>
        <begin position="80"/>
        <end position="128"/>
    </location>
</feature>
<dbReference type="OrthoDB" id="6267592at2759"/>
<organism evidence="2 3">
    <name type="scientific">Opisthorchis viverrini</name>
    <name type="common">Southeast Asian liver fluke</name>
    <dbReference type="NCBI Taxonomy" id="6198"/>
    <lineage>
        <taxon>Eukaryota</taxon>
        <taxon>Metazoa</taxon>
        <taxon>Spiralia</taxon>
        <taxon>Lophotrochozoa</taxon>
        <taxon>Platyhelminthes</taxon>
        <taxon>Trematoda</taxon>
        <taxon>Digenea</taxon>
        <taxon>Opisthorchiida</taxon>
        <taxon>Opisthorchiata</taxon>
        <taxon>Opisthorchiidae</taxon>
        <taxon>Opisthorchis</taxon>
    </lineage>
</organism>
<evidence type="ECO:0000313" key="2">
    <source>
        <dbReference type="EMBL" id="KER31752.1"/>
    </source>
</evidence>
<accession>A0A075A0I1</accession>
<dbReference type="GeneID" id="20316303"/>
<protein>
    <submittedName>
        <fullName evidence="2">Uncharacterized protein</fullName>
    </submittedName>
</protein>
<evidence type="ECO:0000313" key="3">
    <source>
        <dbReference type="Proteomes" id="UP000054324"/>
    </source>
</evidence>
<evidence type="ECO:0000256" key="1">
    <source>
        <dbReference type="SAM" id="MobiDB-lite"/>
    </source>
</evidence>
<feature type="compositionally biased region" description="Acidic residues" evidence="1">
    <location>
        <begin position="111"/>
        <end position="124"/>
    </location>
</feature>
<proteinExistence type="predicted"/>
<name>A0A075A0I1_OPIVI</name>
<feature type="compositionally biased region" description="Acidic residues" evidence="1">
    <location>
        <begin position="81"/>
        <end position="103"/>
    </location>
</feature>
<dbReference type="AlphaFoldDB" id="A0A075A0I1"/>
<dbReference type="RefSeq" id="XP_009164538.1">
    <property type="nucleotide sequence ID" value="XM_009166274.1"/>
</dbReference>
<reference evidence="2 3" key="1">
    <citation type="submission" date="2013-11" db="EMBL/GenBank/DDBJ databases">
        <title>Opisthorchis viverrini - life in the bile duct.</title>
        <authorList>
            <person name="Young N.D."/>
            <person name="Nagarajan N."/>
            <person name="Lin S.J."/>
            <person name="Korhonen P.K."/>
            <person name="Jex A.R."/>
            <person name="Hall R.S."/>
            <person name="Safavi-Hemami H."/>
            <person name="Kaewkong W."/>
            <person name="Bertrand D."/>
            <person name="Gao S."/>
            <person name="Seet Q."/>
            <person name="Wongkham S."/>
            <person name="Teh B.T."/>
            <person name="Wongkham C."/>
            <person name="Intapan P.M."/>
            <person name="Maleewong W."/>
            <person name="Yang X."/>
            <person name="Hu M."/>
            <person name="Wang Z."/>
            <person name="Hofmann A."/>
            <person name="Sternberg P.W."/>
            <person name="Tan P."/>
            <person name="Wang J."/>
            <person name="Gasser R.B."/>
        </authorList>
    </citation>
    <scope>NUCLEOTIDE SEQUENCE [LARGE SCALE GENOMIC DNA]</scope>
</reference>
<gene>
    <name evidence="2" type="ORF">T265_02115</name>
</gene>
<dbReference type="Proteomes" id="UP000054324">
    <property type="component" value="Unassembled WGS sequence"/>
</dbReference>
<dbReference type="KEGG" id="ovi:T265_02115"/>
<dbReference type="EMBL" id="KL596642">
    <property type="protein sequence ID" value="KER31752.1"/>
    <property type="molecule type" value="Genomic_DNA"/>
</dbReference>
<keyword evidence="3" id="KW-1185">Reference proteome</keyword>
<dbReference type="CTD" id="20316303"/>
<sequence length="167" mass="19436">MTLRKDEHLPIKIEAGLQKNFVPVEMGEDFVGKGGEATLHKVTGNSSTAHNRFLLRPAGRFDQYRLSGDEDTRFITRVDYVDDGPADQDYEPPEEDNEDEEMAYDYSRDQGEDDYSTEDEEDEELLNKARNTRLRRTHGSSRYYLEQIIDLLRTYGPMIWRAVKFFG</sequence>